<dbReference type="GO" id="GO:0004497">
    <property type="term" value="F:monooxygenase activity"/>
    <property type="evidence" value="ECO:0007669"/>
    <property type="project" value="UniProtKB-KW"/>
</dbReference>
<dbReference type="EMBL" id="SDMP01000006">
    <property type="protein sequence ID" value="RYR54412.1"/>
    <property type="molecule type" value="Genomic_DNA"/>
</dbReference>
<protein>
    <submittedName>
        <fullName evidence="3">Uncharacterized protein</fullName>
    </submittedName>
</protein>
<dbReference type="PANTHER" id="PTHR45934">
    <property type="entry name" value="FAD/NAD(P)-BINDING OXIDOREDUCTASE FAMILY PROTEIN"/>
    <property type="match status" value="1"/>
</dbReference>
<comment type="caution">
    <text evidence="3">The sequence shown here is derived from an EMBL/GenBank/DDBJ whole genome shotgun (WGS) entry which is preliminary data.</text>
</comment>
<dbReference type="Proteomes" id="UP000289738">
    <property type="component" value="Chromosome A06"/>
</dbReference>
<evidence type="ECO:0000313" key="4">
    <source>
        <dbReference type="Proteomes" id="UP000289738"/>
    </source>
</evidence>
<dbReference type="PANTHER" id="PTHR45934:SF9">
    <property type="entry name" value="FAD_NAD(P)-BINDING OXIDOREDUCTASE FAMILY PROTEIN"/>
    <property type="match status" value="1"/>
</dbReference>
<reference evidence="3 4" key="1">
    <citation type="submission" date="2019-01" db="EMBL/GenBank/DDBJ databases">
        <title>Sequencing of cultivated peanut Arachis hypogaea provides insights into genome evolution and oil improvement.</title>
        <authorList>
            <person name="Chen X."/>
        </authorList>
    </citation>
    <scope>NUCLEOTIDE SEQUENCE [LARGE SCALE GENOMIC DNA]</scope>
    <source>
        <strain evidence="4">cv. Fuhuasheng</strain>
        <tissue evidence="3">Leaves</tissue>
    </source>
</reference>
<dbReference type="Gene3D" id="3.30.9.30">
    <property type="match status" value="1"/>
</dbReference>
<organism evidence="3 4">
    <name type="scientific">Arachis hypogaea</name>
    <name type="common">Peanut</name>
    <dbReference type="NCBI Taxonomy" id="3818"/>
    <lineage>
        <taxon>Eukaryota</taxon>
        <taxon>Viridiplantae</taxon>
        <taxon>Streptophyta</taxon>
        <taxon>Embryophyta</taxon>
        <taxon>Tracheophyta</taxon>
        <taxon>Spermatophyta</taxon>
        <taxon>Magnoliopsida</taxon>
        <taxon>eudicotyledons</taxon>
        <taxon>Gunneridae</taxon>
        <taxon>Pentapetalae</taxon>
        <taxon>rosids</taxon>
        <taxon>fabids</taxon>
        <taxon>Fabales</taxon>
        <taxon>Fabaceae</taxon>
        <taxon>Papilionoideae</taxon>
        <taxon>50 kb inversion clade</taxon>
        <taxon>dalbergioids sensu lato</taxon>
        <taxon>Dalbergieae</taxon>
        <taxon>Pterocarpus clade</taxon>
        <taxon>Arachis</taxon>
    </lineage>
</organism>
<sequence length="211" mass="24218">MVKEGVCCSEEVRAMEKRVLLETLAGQISQDLIQFSSKLAIIKSNPDRKTLLEHAYGSKLLAKILISYNAIRSPIAKWMGFSKENYVGHCAFRGLVSYSEGQPYGPRVNYIYDRGVHSGYVPVSLRKVYWFICFNSSSPGVEYKDQDVRVRLGYKVFEQGIPNRVNYEDKGDKRTLDDIRQSQVKRNMVGEESYARYSYAYPIQPKKDTNN</sequence>
<dbReference type="STRING" id="3818.A0A445CU16"/>
<proteinExistence type="predicted"/>
<keyword evidence="1" id="KW-0560">Oxidoreductase</keyword>
<dbReference type="InterPro" id="IPR044560">
    <property type="entry name" value="MOase"/>
</dbReference>
<gene>
    <name evidence="3" type="ORF">Ahy_A06g029683</name>
</gene>
<keyword evidence="4" id="KW-1185">Reference proteome</keyword>
<dbReference type="AlphaFoldDB" id="A0A445CU16"/>
<evidence type="ECO:0000256" key="2">
    <source>
        <dbReference type="ARBA" id="ARBA00023033"/>
    </source>
</evidence>
<evidence type="ECO:0000313" key="3">
    <source>
        <dbReference type="EMBL" id="RYR54412.1"/>
    </source>
</evidence>
<keyword evidence="2" id="KW-0503">Monooxygenase</keyword>
<accession>A0A445CU16</accession>
<name>A0A445CU16_ARAHY</name>
<evidence type="ECO:0000256" key="1">
    <source>
        <dbReference type="ARBA" id="ARBA00023002"/>
    </source>
</evidence>